<dbReference type="EMBL" id="BLAY01000033">
    <property type="protein sequence ID" value="GET37704.1"/>
    <property type="molecule type" value="Genomic_DNA"/>
</dbReference>
<comment type="caution">
    <text evidence="7">The sequence shown here is derived from an EMBL/GenBank/DDBJ whole genome shotgun (WGS) entry which is preliminary data.</text>
</comment>
<keyword evidence="2" id="KW-0560">Oxidoreductase</keyword>
<dbReference type="SUPFAM" id="SSF50692">
    <property type="entry name" value="ADC-like"/>
    <property type="match status" value="1"/>
</dbReference>
<dbReference type="GO" id="GO:0016020">
    <property type="term" value="C:membrane"/>
    <property type="evidence" value="ECO:0007669"/>
    <property type="project" value="TreeGrafter"/>
</dbReference>
<dbReference type="RefSeq" id="WP_226579643.1">
    <property type="nucleotide sequence ID" value="NZ_BLAY01000033.1"/>
</dbReference>
<evidence type="ECO:0000256" key="3">
    <source>
        <dbReference type="ARBA" id="ARBA00023004"/>
    </source>
</evidence>
<protein>
    <submittedName>
        <fullName evidence="7">Molybdopterin oxidoreductase family protein</fullName>
    </submittedName>
</protein>
<feature type="domain" description="Molybdopterin dinucleotide-binding" evidence="6">
    <location>
        <begin position="320"/>
        <end position="438"/>
    </location>
</feature>
<dbReference type="SUPFAM" id="SSF53706">
    <property type="entry name" value="Formate dehydrogenase/DMSO reductase, domains 1-3"/>
    <property type="match status" value="1"/>
</dbReference>
<organism evidence="7 8">
    <name type="scientific">Microseira wollei NIES-4236</name>
    <dbReference type="NCBI Taxonomy" id="2530354"/>
    <lineage>
        <taxon>Bacteria</taxon>
        <taxon>Bacillati</taxon>
        <taxon>Cyanobacteriota</taxon>
        <taxon>Cyanophyceae</taxon>
        <taxon>Oscillatoriophycideae</taxon>
        <taxon>Aerosakkonematales</taxon>
        <taxon>Aerosakkonemataceae</taxon>
        <taxon>Microseira</taxon>
    </lineage>
</organism>
<dbReference type="Gene3D" id="3.30.2070.10">
    <property type="entry name" value="Formate dehydrogenase/DMSO reductase"/>
    <property type="match status" value="1"/>
</dbReference>
<keyword evidence="8" id="KW-1185">Reference proteome</keyword>
<evidence type="ECO:0000313" key="8">
    <source>
        <dbReference type="Proteomes" id="UP001050975"/>
    </source>
</evidence>
<dbReference type="GO" id="GO:0043546">
    <property type="term" value="F:molybdopterin cofactor binding"/>
    <property type="evidence" value="ECO:0007669"/>
    <property type="project" value="InterPro"/>
</dbReference>
<accession>A0AAV3WGR6</accession>
<evidence type="ECO:0000256" key="4">
    <source>
        <dbReference type="ARBA" id="ARBA00023014"/>
    </source>
</evidence>
<dbReference type="GO" id="GO:0051536">
    <property type="term" value="F:iron-sulfur cluster binding"/>
    <property type="evidence" value="ECO:0007669"/>
    <property type="project" value="UniProtKB-KW"/>
</dbReference>
<dbReference type="PANTHER" id="PTHR43105:SF9">
    <property type="entry name" value="NADPH-FE(3+) OXIDOREDUCTASE SUBUNIT ALPHA"/>
    <property type="match status" value="1"/>
</dbReference>
<dbReference type="Gene3D" id="2.40.40.20">
    <property type="match status" value="1"/>
</dbReference>
<dbReference type="AlphaFoldDB" id="A0AAV3WGR6"/>
<feature type="domain" description="Molybdopterin oxidoreductase" evidence="5">
    <location>
        <begin position="2"/>
        <end position="133"/>
    </location>
</feature>
<dbReference type="Pfam" id="PF01568">
    <property type="entry name" value="Molydop_binding"/>
    <property type="match status" value="1"/>
</dbReference>
<reference evidence="7" key="1">
    <citation type="submission" date="2019-10" db="EMBL/GenBank/DDBJ databases">
        <title>Draft genome sequece of Microseira wollei NIES-4236.</title>
        <authorList>
            <person name="Yamaguchi H."/>
            <person name="Suzuki S."/>
            <person name="Kawachi M."/>
        </authorList>
    </citation>
    <scope>NUCLEOTIDE SEQUENCE</scope>
    <source>
        <strain evidence="7">NIES-4236</strain>
    </source>
</reference>
<name>A0AAV3WGR6_9CYAN</name>
<dbReference type="Gene3D" id="3.40.50.740">
    <property type="match status" value="1"/>
</dbReference>
<evidence type="ECO:0000256" key="2">
    <source>
        <dbReference type="ARBA" id="ARBA00023002"/>
    </source>
</evidence>
<dbReference type="PANTHER" id="PTHR43105">
    <property type="entry name" value="RESPIRATORY NITRATE REDUCTASE"/>
    <property type="match status" value="1"/>
</dbReference>
<evidence type="ECO:0000256" key="1">
    <source>
        <dbReference type="ARBA" id="ARBA00022723"/>
    </source>
</evidence>
<proteinExistence type="predicted"/>
<dbReference type="GO" id="GO:0016491">
    <property type="term" value="F:oxidoreductase activity"/>
    <property type="evidence" value="ECO:0007669"/>
    <property type="project" value="UniProtKB-KW"/>
</dbReference>
<evidence type="ECO:0000313" key="7">
    <source>
        <dbReference type="EMBL" id="GET37704.1"/>
    </source>
</evidence>
<evidence type="ECO:0000259" key="5">
    <source>
        <dbReference type="Pfam" id="PF00384"/>
    </source>
</evidence>
<keyword evidence="1" id="KW-0479">Metal-binding</keyword>
<dbReference type="Pfam" id="PF00384">
    <property type="entry name" value="Molybdopterin"/>
    <property type="match status" value="1"/>
</dbReference>
<keyword evidence="3" id="KW-0408">Iron</keyword>
<dbReference type="InterPro" id="IPR050123">
    <property type="entry name" value="Prok_molybdopt-oxidoreductase"/>
</dbReference>
<dbReference type="Proteomes" id="UP001050975">
    <property type="component" value="Unassembled WGS sequence"/>
</dbReference>
<dbReference type="Gene3D" id="3.40.228.10">
    <property type="entry name" value="Dimethylsulfoxide Reductase, domain 2"/>
    <property type="match status" value="1"/>
</dbReference>
<dbReference type="InterPro" id="IPR006657">
    <property type="entry name" value="MoPterin_dinucl-bd_dom"/>
</dbReference>
<sequence>MITGNLGKKGGNNFHSFFIPFVGHSEPSGPDGSLHKTAVTGFPEIAQLFPPNVLPAEIDTDHPKRIRALIVDSANPLVSAADTKAYRQAFEKLELLVVIDVAMTETARAAHYVLPASSQFEKWEASFFNLDFPTNAFHLRPPLLPPLADTLPEPEIYRRLALAVGVIPERFPLLEAAARLHRKWPRLGIYYGALLVAIALQPQLKLILPFVLQDSLGKTLPDGAACTAPFWGASHLYVKRHAAAVARTGLKGRGLALAEVLFERIINQPSGTLLSVHRYEDTWSFICHKDGRVHLFVPQMVEALQALGEQLCDDSKDYPLILIAGERRAYNANTIYRDPRWRRDDPEGALHIHPSDAQRFGLHDGEYAICSSSRGGVTVRVQFCDSLRAGVVSLPHGYGLDYPNEFGSSTSYGPLINLLTDAKHCDPISATPFHKYVPVRLTPAPFHSNA</sequence>
<dbReference type="InterPro" id="IPR009010">
    <property type="entry name" value="Asp_de-COase-like_dom_sf"/>
</dbReference>
<gene>
    <name evidence="7" type="ORF">MiSe_24580</name>
</gene>
<keyword evidence="4" id="KW-0411">Iron-sulfur</keyword>
<dbReference type="InterPro" id="IPR006656">
    <property type="entry name" value="Mopterin_OxRdtase"/>
</dbReference>
<dbReference type="GO" id="GO:0046872">
    <property type="term" value="F:metal ion binding"/>
    <property type="evidence" value="ECO:0007669"/>
    <property type="project" value="UniProtKB-KW"/>
</dbReference>
<evidence type="ECO:0000259" key="6">
    <source>
        <dbReference type="Pfam" id="PF01568"/>
    </source>
</evidence>